<dbReference type="OrthoDB" id="9810154at2"/>
<dbReference type="SMART" id="SM00880">
    <property type="entry name" value="CHAD"/>
    <property type="match status" value="1"/>
</dbReference>
<dbReference type="RefSeq" id="WP_046970807.1">
    <property type="nucleotide sequence ID" value="NZ_JPLA01000013.1"/>
</dbReference>
<dbReference type="Gene3D" id="1.40.20.10">
    <property type="entry name" value="CHAD domain"/>
    <property type="match status" value="1"/>
</dbReference>
<dbReference type="InterPro" id="IPR038186">
    <property type="entry name" value="CHAD_dom_sf"/>
</dbReference>
<sequence length="308" mass="34990">MNARLQHRATPSRSSSAHAKSGPGKPSEFDRICEALDGYFAKAFDARKRLLEQPYEPKLLHAWRVNLRRVTATLKDLASLSDDDLRDVLAYLRSCREATGQSRDLDILAQETLPAFLDKDNARLPGVEAATKALSERQQQAHKQAVVELKKHNLAASLQSWRHWVQTVEPPTDNQVRKVAAAAIQQRWNTLKKRASKLDGGQKRLHRLRSATKKMRYSIELYQHAFPKQATSAWLKQLTDLQSGLGLAHDRMTGRTLIGDFLVAEDTQTLLKPFRQWGKRTAFHASEEAMQSLAKLEKLNSFWRKAAH</sequence>
<dbReference type="InterPro" id="IPR007899">
    <property type="entry name" value="CHAD_dom"/>
</dbReference>
<feature type="domain" description="CHAD" evidence="2">
    <location>
        <begin position="25"/>
        <end position="308"/>
    </location>
</feature>
<evidence type="ECO:0000256" key="1">
    <source>
        <dbReference type="SAM" id="MobiDB-lite"/>
    </source>
</evidence>
<comment type="caution">
    <text evidence="3">The sequence shown here is derived from an EMBL/GenBank/DDBJ whole genome shotgun (WGS) entry which is preliminary data.</text>
</comment>
<evidence type="ECO:0000313" key="4">
    <source>
        <dbReference type="Proteomes" id="UP000035481"/>
    </source>
</evidence>
<organism evidence="3 4">
    <name type="scientific">Dyella japonica DSM 16301</name>
    <dbReference type="NCBI Taxonomy" id="1440762"/>
    <lineage>
        <taxon>Bacteria</taxon>
        <taxon>Pseudomonadati</taxon>
        <taxon>Pseudomonadota</taxon>
        <taxon>Gammaproteobacteria</taxon>
        <taxon>Lysobacterales</taxon>
        <taxon>Rhodanobacteraceae</taxon>
        <taxon>Dyella</taxon>
    </lineage>
</organism>
<proteinExistence type="predicted"/>
<feature type="region of interest" description="Disordered" evidence="1">
    <location>
        <begin position="1"/>
        <end position="26"/>
    </location>
</feature>
<dbReference type="Pfam" id="PF05235">
    <property type="entry name" value="CHAD"/>
    <property type="match status" value="1"/>
</dbReference>
<dbReference type="Proteomes" id="UP000035481">
    <property type="component" value="Unassembled WGS sequence"/>
</dbReference>
<evidence type="ECO:0000313" key="3">
    <source>
        <dbReference type="EMBL" id="KLD64822.1"/>
    </source>
</evidence>
<accession>A0A0G9HAW8</accession>
<evidence type="ECO:0000259" key="2">
    <source>
        <dbReference type="PROSITE" id="PS51708"/>
    </source>
</evidence>
<dbReference type="PATRIC" id="fig|1440762.4.peg.381"/>
<protein>
    <recommendedName>
        <fullName evidence="2">CHAD domain-containing protein</fullName>
    </recommendedName>
</protein>
<reference evidence="3 4" key="1">
    <citation type="journal article" date="2015" name="Antonie Van Leeuwenhoek">
        <title>A phylogenomic and molecular marker based taxonomic framework for the order Xanthomonadales: proposal to transfer the families Algiphilaceae and Solimonadaceae to the order Nevskiales ord. nov. and to create a new family within the order Xanthomonadales, the family Rhodanobacteraceae fam. nov., containing the genus Rhodanobacter and its closest relatives.</title>
        <authorList>
            <person name="Naushad S."/>
            <person name="Adeolu M."/>
            <person name="Wong S."/>
            <person name="Sohail M."/>
            <person name="Schellhorn H.E."/>
            <person name="Gupta R.S."/>
        </authorList>
    </citation>
    <scope>NUCLEOTIDE SEQUENCE [LARGE SCALE GENOMIC DNA]</scope>
    <source>
        <strain evidence="3 4">DSM 16301</strain>
    </source>
</reference>
<dbReference type="PROSITE" id="PS51708">
    <property type="entry name" value="CHAD"/>
    <property type="match status" value="1"/>
</dbReference>
<feature type="compositionally biased region" description="Polar residues" evidence="1">
    <location>
        <begin position="9"/>
        <end position="18"/>
    </location>
</feature>
<dbReference type="PANTHER" id="PTHR39339:SF1">
    <property type="entry name" value="CHAD DOMAIN-CONTAINING PROTEIN"/>
    <property type="match status" value="1"/>
</dbReference>
<gene>
    <name evidence="3" type="ORF">Y882_05175</name>
</gene>
<dbReference type="PANTHER" id="PTHR39339">
    <property type="entry name" value="SLR1444 PROTEIN"/>
    <property type="match status" value="1"/>
</dbReference>
<name>A0A0G9HAW8_9GAMM</name>
<dbReference type="EMBL" id="JPLA01000013">
    <property type="protein sequence ID" value="KLD64822.1"/>
    <property type="molecule type" value="Genomic_DNA"/>
</dbReference>
<dbReference type="AlphaFoldDB" id="A0A0G9HAW8"/>